<dbReference type="InterPro" id="IPR023296">
    <property type="entry name" value="Glyco_hydro_beta-prop_sf"/>
</dbReference>
<evidence type="ECO:0008006" key="3">
    <source>
        <dbReference type="Google" id="ProtNLM"/>
    </source>
</evidence>
<dbReference type="Gene3D" id="2.115.10.20">
    <property type="entry name" value="Glycosyl hydrolase domain, family 43"/>
    <property type="match status" value="1"/>
</dbReference>
<sequence length="307" mass="35078">MLKEYAGYLLVHFIGEGPDGEQVYFSYSEDGLHFRDLNGGEPVLRSGLGEKGIRDPFLVRSPKEGKFYLIATDLRIGSGRSWLSAVEEGSRDIIVWESSNLTNWSAPWSVTCEVPDAGCVWAPEAVYDEETDDFLVFWASATREPHEQKRKHKIYSSRTRDFRSFTTPEKYIERDNDIIDTTIIKSEDAYYRYSKDETTKSIRVERGSSLSKDAFVDMDAPSLESILGLEGPQIYKFNDREEWCLIVDRFAEGKGYLPLLTSNLDKGKFRFVKEGEFNLGRTQKRHGSVLNITNVEAARLLETYGID</sequence>
<dbReference type="PANTHER" id="PTHR43301:SF3">
    <property type="entry name" value="ARABINAN ENDO-1,5-ALPHA-L-ARABINOSIDASE A-RELATED"/>
    <property type="match status" value="1"/>
</dbReference>
<dbReference type="Proteomes" id="UP000606653">
    <property type="component" value="Unassembled WGS sequence"/>
</dbReference>
<gene>
    <name evidence="1" type="ORF">GCM10010969_39860</name>
</gene>
<keyword evidence="2" id="KW-1185">Reference proteome</keyword>
<proteinExistence type="predicted"/>
<evidence type="ECO:0000313" key="2">
    <source>
        <dbReference type="Proteomes" id="UP000606653"/>
    </source>
</evidence>
<organism evidence="1 2">
    <name type="scientific">Saccharibacillus kuerlensis</name>
    <dbReference type="NCBI Taxonomy" id="459527"/>
    <lineage>
        <taxon>Bacteria</taxon>
        <taxon>Bacillati</taxon>
        <taxon>Bacillota</taxon>
        <taxon>Bacilli</taxon>
        <taxon>Bacillales</taxon>
        <taxon>Paenibacillaceae</taxon>
        <taxon>Saccharibacillus</taxon>
    </lineage>
</organism>
<comment type="caution">
    <text evidence="1">The sequence shown here is derived from an EMBL/GenBank/DDBJ whole genome shotgun (WGS) entry which is preliminary data.</text>
</comment>
<dbReference type="InterPro" id="IPR050727">
    <property type="entry name" value="GH43_arabinanases"/>
</dbReference>
<reference evidence="2" key="1">
    <citation type="journal article" date="2019" name="Int. J. Syst. Evol. Microbiol.">
        <title>The Global Catalogue of Microorganisms (GCM) 10K type strain sequencing project: providing services to taxonomists for standard genome sequencing and annotation.</title>
        <authorList>
            <consortium name="The Broad Institute Genomics Platform"/>
            <consortium name="The Broad Institute Genome Sequencing Center for Infectious Disease"/>
            <person name="Wu L."/>
            <person name="Ma J."/>
        </authorList>
    </citation>
    <scope>NUCLEOTIDE SEQUENCE [LARGE SCALE GENOMIC DNA]</scope>
    <source>
        <strain evidence="2">CGMCC 1.6964</strain>
    </source>
</reference>
<evidence type="ECO:0000313" key="1">
    <source>
        <dbReference type="EMBL" id="GGO09433.1"/>
    </source>
</evidence>
<dbReference type="SUPFAM" id="SSF75005">
    <property type="entry name" value="Arabinanase/levansucrase/invertase"/>
    <property type="match status" value="1"/>
</dbReference>
<dbReference type="EMBL" id="BMLN01000019">
    <property type="protein sequence ID" value="GGO09433.1"/>
    <property type="molecule type" value="Genomic_DNA"/>
</dbReference>
<accession>A0ABQ2LDM6</accession>
<dbReference type="PANTHER" id="PTHR43301">
    <property type="entry name" value="ARABINAN ENDO-1,5-ALPHA-L-ARABINOSIDASE"/>
    <property type="match status" value="1"/>
</dbReference>
<protein>
    <recommendedName>
        <fullName evidence="3">1,4-beta-xylanase</fullName>
    </recommendedName>
</protein>
<name>A0ABQ2LDM6_9BACL</name>
<dbReference type="RefSeq" id="WP_018978569.1">
    <property type="nucleotide sequence ID" value="NZ_BMLN01000019.1"/>
</dbReference>
<dbReference type="CDD" id="cd08983">
    <property type="entry name" value="GH43_Bt3655-like"/>
    <property type="match status" value="1"/>
</dbReference>